<proteinExistence type="predicted"/>
<dbReference type="Proteomes" id="UP000887540">
    <property type="component" value="Unplaced"/>
</dbReference>
<dbReference type="AlphaFoldDB" id="A0A914DYC6"/>
<accession>A0A914DYC6</accession>
<dbReference type="WBParaSite" id="ACRNAN_scaffold4457.g27174.t1">
    <property type="protein sequence ID" value="ACRNAN_scaffold4457.g27174.t1"/>
    <property type="gene ID" value="ACRNAN_scaffold4457.g27174"/>
</dbReference>
<name>A0A914DYC6_9BILA</name>
<keyword evidence="1" id="KW-1185">Reference proteome</keyword>
<sequence length="144" mass="17278">MPRKTFWEATHCASNFGNQQILDVKVLEHFIQNRNDIGRSYKIEALKHNENFAKEYLKVFTNISNPGKLFRKITIGKYKRDKEGILANIAYVKSLSNFRAFEKSRAHYKVQCYELKREDDWIFLCTHDTFYYTISYKVYKTHFN</sequence>
<organism evidence="1 2">
    <name type="scientific">Acrobeloides nanus</name>
    <dbReference type="NCBI Taxonomy" id="290746"/>
    <lineage>
        <taxon>Eukaryota</taxon>
        <taxon>Metazoa</taxon>
        <taxon>Ecdysozoa</taxon>
        <taxon>Nematoda</taxon>
        <taxon>Chromadorea</taxon>
        <taxon>Rhabditida</taxon>
        <taxon>Tylenchina</taxon>
        <taxon>Cephalobomorpha</taxon>
        <taxon>Cephaloboidea</taxon>
        <taxon>Cephalobidae</taxon>
        <taxon>Acrobeloides</taxon>
    </lineage>
</organism>
<reference evidence="2" key="1">
    <citation type="submission" date="2022-11" db="UniProtKB">
        <authorList>
            <consortium name="WormBaseParasite"/>
        </authorList>
    </citation>
    <scope>IDENTIFICATION</scope>
</reference>
<evidence type="ECO:0000313" key="1">
    <source>
        <dbReference type="Proteomes" id="UP000887540"/>
    </source>
</evidence>
<protein>
    <submittedName>
        <fullName evidence="2">Uncharacterized protein</fullName>
    </submittedName>
</protein>
<evidence type="ECO:0000313" key="2">
    <source>
        <dbReference type="WBParaSite" id="ACRNAN_scaffold4457.g27174.t1"/>
    </source>
</evidence>